<organism evidence="1 2">
    <name type="scientific">Candidatus Taylorbacteria bacterium RIFCSPHIGHO2_02_FULL_43_32b</name>
    <dbReference type="NCBI Taxonomy" id="1802306"/>
    <lineage>
        <taxon>Bacteria</taxon>
        <taxon>Candidatus Tayloriibacteriota</taxon>
    </lineage>
</organism>
<dbReference type="InterPro" id="IPR036412">
    <property type="entry name" value="HAD-like_sf"/>
</dbReference>
<gene>
    <name evidence="1" type="ORF">A3C72_01060</name>
</gene>
<dbReference type="AlphaFoldDB" id="A0A1G2MFN2"/>
<protein>
    <submittedName>
        <fullName evidence="1">Uncharacterized protein</fullName>
    </submittedName>
</protein>
<accession>A0A1G2MFN2</accession>
<dbReference type="Gene3D" id="3.40.50.1000">
    <property type="entry name" value="HAD superfamily/HAD-like"/>
    <property type="match status" value="1"/>
</dbReference>
<dbReference type="SUPFAM" id="SSF56784">
    <property type="entry name" value="HAD-like"/>
    <property type="match status" value="1"/>
</dbReference>
<dbReference type="EMBL" id="MHRK01000062">
    <property type="protein sequence ID" value="OHA21969.1"/>
    <property type="molecule type" value="Genomic_DNA"/>
</dbReference>
<dbReference type="Proteomes" id="UP000177130">
    <property type="component" value="Unassembled WGS sequence"/>
</dbReference>
<comment type="caution">
    <text evidence="1">The sequence shown here is derived from an EMBL/GenBank/DDBJ whole genome shotgun (WGS) entry which is preliminary data.</text>
</comment>
<name>A0A1G2MFN2_9BACT</name>
<dbReference type="STRING" id="1802306.A3C72_01060"/>
<proteinExistence type="predicted"/>
<evidence type="ECO:0000313" key="2">
    <source>
        <dbReference type="Proteomes" id="UP000177130"/>
    </source>
</evidence>
<dbReference type="InterPro" id="IPR023214">
    <property type="entry name" value="HAD_sf"/>
</dbReference>
<reference evidence="1 2" key="1">
    <citation type="journal article" date="2016" name="Nat. Commun.">
        <title>Thousands of microbial genomes shed light on interconnected biogeochemical processes in an aquifer system.</title>
        <authorList>
            <person name="Anantharaman K."/>
            <person name="Brown C.T."/>
            <person name="Hug L.A."/>
            <person name="Sharon I."/>
            <person name="Castelle C.J."/>
            <person name="Probst A.J."/>
            <person name="Thomas B.C."/>
            <person name="Singh A."/>
            <person name="Wilkins M.J."/>
            <person name="Karaoz U."/>
            <person name="Brodie E.L."/>
            <person name="Williams K.H."/>
            <person name="Hubbard S.S."/>
            <person name="Banfield J.F."/>
        </authorList>
    </citation>
    <scope>NUCLEOTIDE SEQUENCE [LARGE SCALE GENOMIC DNA]</scope>
</reference>
<evidence type="ECO:0000313" key="1">
    <source>
        <dbReference type="EMBL" id="OHA21969.1"/>
    </source>
</evidence>
<sequence>MNLNKNLTQFLPARNSPKEISGASEGFLPKPLLLRLRHPNSKKISRVFCEILSPKNSFRKTESALVPPPAQILGGQSTKEKCPFLFRRNWSRANQKSKEHFFWCPPRLCEAVAGLIHSFSFRSKKVRAKCIITAHRMEYRAKKINHERPPIAVDFDGVIHGYSQGFGDGSIYDGPIRGVVEAMTKLKEKYYVYIYSYRTGTKEGRDAVGEYLERHGVPYDEISTTKPPAKFYIDDRAIRFKNWKQTLKDLDSFEEELRSK</sequence>